<proteinExistence type="predicted"/>
<protein>
    <submittedName>
        <fullName evidence="1">MFS transporter</fullName>
    </submittedName>
</protein>
<keyword evidence="2" id="KW-1185">Reference proteome</keyword>
<evidence type="ECO:0000313" key="2">
    <source>
        <dbReference type="Proteomes" id="UP000481252"/>
    </source>
</evidence>
<sequence>MVSEAWLNQITSEAKRGKTIAIYVRLAGTHRLKVQSLRRLSNSVFIFAGW</sequence>
<dbReference type="AlphaFoldDB" id="A0A7C9VFP7"/>
<dbReference type="RefSeq" id="WP_165120042.1">
    <property type="nucleotide sequence ID" value="NZ_JAAKZG010000010.1"/>
</dbReference>
<accession>A0A7C9VFP7</accession>
<organism evidence="1 2">
    <name type="scientific">Mesorhizobium zhangyense</name>
    <dbReference type="NCBI Taxonomy" id="1776730"/>
    <lineage>
        <taxon>Bacteria</taxon>
        <taxon>Pseudomonadati</taxon>
        <taxon>Pseudomonadota</taxon>
        <taxon>Alphaproteobacteria</taxon>
        <taxon>Hyphomicrobiales</taxon>
        <taxon>Phyllobacteriaceae</taxon>
        <taxon>Mesorhizobium</taxon>
    </lineage>
</organism>
<reference evidence="1 2" key="1">
    <citation type="submission" date="2020-02" db="EMBL/GenBank/DDBJ databases">
        <title>Genome sequence of the type strain CGMCC 1.15528 of Mesorhizobium zhangyense.</title>
        <authorList>
            <person name="Gao J."/>
            <person name="Sun J."/>
        </authorList>
    </citation>
    <scope>NUCLEOTIDE SEQUENCE [LARGE SCALE GENOMIC DNA]</scope>
    <source>
        <strain evidence="1 2">CGMCC 1.15528</strain>
    </source>
</reference>
<gene>
    <name evidence="1" type="ORF">G6N74_21415</name>
</gene>
<name>A0A7C9VFP7_9HYPH</name>
<comment type="caution">
    <text evidence="1">The sequence shown here is derived from an EMBL/GenBank/DDBJ whole genome shotgun (WGS) entry which is preliminary data.</text>
</comment>
<dbReference type="Proteomes" id="UP000481252">
    <property type="component" value="Unassembled WGS sequence"/>
</dbReference>
<dbReference type="EMBL" id="JAAKZG010000010">
    <property type="protein sequence ID" value="NGN43630.1"/>
    <property type="molecule type" value="Genomic_DNA"/>
</dbReference>
<evidence type="ECO:0000313" key="1">
    <source>
        <dbReference type="EMBL" id="NGN43630.1"/>
    </source>
</evidence>